<evidence type="ECO:0000259" key="6">
    <source>
        <dbReference type="Pfam" id="PF06305"/>
    </source>
</evidence>
<keyword evidence="2 5" id="KW-0812">Transmembrane</keyword>
<protein>
    <recommendedName>
        <fullName evidence="6">Lipopolysaccharide assembly protein A domain-containing protein</fullName>
    </recommendedName>
</protein>
<name>A0A345D7Q1_9BURK</name>
<reference evidence="8" key="1">
    <citation type="submission" date="2018-07" db="EMBL/GenBank/DDBJ databases">
        <authorList>
            <person name="Kim H."/>
        </authorList>
    </citation>
    <scope>NUCLEOTIDE SEQUENCE [LARGE SCALE GENOMIC DNA]</scope>
    <source>
        <strain evidence="8">F02</strain>
    </source>
</reference>
<evidence type="ECO:0000256" key="3">
    <source>
        <dbReference type="ARBA" id="ARBA00022989"/>
    </source>
</evidence>
<evidence type="ECO:0000256" key="2">
    <source>
        <dbReference type="ARBA" id="ARBA00022692"/>
    </source>
</evidence>
<evidence type="ECO:0000256" key="5">
    <source>
        <dbReference type="SAM" id="Phobius"/>
    </source>
</evidence>
<dbReference type="KEGG" id="hyf:DTO96_100092"/>
<dbReference type="RefSeq" id="WP_114561697.1">
    <property type="nucleotide sequence ID" value="NZ_CP031124.1"/>
</dbReference>
<dbReference type="AlphaFoldDB" id="A0A345D7Q1"/>
<accession>A0A345D7Q1</accession>
<sequence length="89" mass="10465">MVRLLTWVLVLFIGLVVLWMAVGDIHSLTDHYAQKWLLVGVFLCGVLMGWFVVLPRHLALRWMMKKIRKELSQYKVVRERAKMASQLLN</sequence>
<feature type="transmembrane region" description="Helical" evidence="5">
    <location>
        <begin position="37"/>
        <end position="59"/>
    </location>
</feature>
<feature type="domain" description="Lipopolysaccharide assembly protein A" evidence="6">
    <location>
        <begin position="37"/>
        <end position="74"/>
    </location>
</feature>
<keyword evidence="1" id="KW-1003">Cell membrane</keyword>
<keyword evidence="8" id="KW-1185">Reference proteome</keyword>
<dbReference type="Proteomes" id="UP000252182">
    <property type="component" value="Chromosome"/>
</dbReference>
<dbReference type="GO" id="GO:0005886">
    <property type="term" value="C:plasma membrane"/>
    <property type="evidence" value="ECO:0007669"/>
    <property type="project" value="InterPro"/>
</dbReference>
<keyword evidence="3 5" id="KW-1133">Transmembrane helix</keyword>
<keyword evidence="4 5" id="KW-0472">Membrane</keyword>
<dbReference type="InterPro" id="IPR010445">
    <property type="entry name" value="LapA_dom"/>
</dbReference>
<dbReference type="Pfam" id="PF06305">
    <property type="entry name" value="LapA_dom"/>
    <property type="match status" value="1"/>
</dbReference>
<gene>
    <name evidence="7" type="ORF">DTO96_100092</name>
</gene>
<evidence type="ECO:0000313" key="8">
    <source>
        <dbReference type="Proteomes" id="UP000252182"/>
    </source>
</evidence>
<evidence type="ECO:0000256" key="4">
    <source>
        <dbReference type="ARBA" id="ARBA00023136"/>
    </source>
</evidence>
<organism evidence="7 8">
    <name type="scientific">Ephemeroptericola cinctiostellae</name>
    <dbReference type="NCBI Taxonomy" id="2268024"/>
    <lineage>
        <taxon>Bacteria</taxon>
        <taxon>Pseudomonadati</taxon>
        <taxon>Pseudomonadota</taxon>
        <taxon>Betaproteobacteria</taxon>
        <taxon>Burkholderiales</taxon>
        <taxon>Burkholderiaceae</taxon>
        <taxon>Ephemeroptericola</taxon>
    </lineage>
</organism>
<evidence type="ECO:0000313" key="7">
    <source>
        <dbReference type="EMBL" id="AXF84389.1"/>
    </source>
</evidence>
<evidence type="ECO:0000256" key="1">
    <source>
        <dbReference type="ARBA" id="ARBA00022475"/>
    </source>
</evidence>
<proteinExistence type="predicted"/>
<dbReference type="EMBL" id="CP031124">
    <property type="protein sequence ID" value="AXF84389.1"/>
    <property type="molecule type" value="Genomic_DNA"/>
</dbReference>